<comment type="caution">
    <text evidence="1">The sequence shown here is derived from an EMBL/GenBank/DDBJ whole genome shotgun (WGS) entry which is preliminary data.</text>
</comment>
<dbReference type="CDD" id="cd08152">
    <property type="entry name" value="y4iL_like"/>
    <property type="match status" value="1"/>
</dbReference>
<sequence>MFETGFPFRLDTSNPASAALSPAAVRFSSLITGRKILTYLRYAPDIERPAPDEQKTIDGIIQGMTQQSETVEAREHHAVRASHAKSSACVTGELTISAGLPPELAQGLFATPGTHPVAVRFAQGPGETLGDRVSTHRGMSIKVFDVPGKKLPGHSVDTQDFVLATGTTFPSGTAAGFLRDGTVIGKSTGLPEGVKSAVSSTMRNINKALHAFGTESAFADFFGHPYSHPLADSYFSQAPVRFGDYVAKLGAVPATEAQRALSEWQLDPNQDEDGFRHATVAFLRDIEVVFELKAQLWADAERQPIEDASVDWPVSVSPYRTVATLRLPRQDAYSPDRVRYFDEVMTFRPAHSLAAHRPLGSVMRARLQVYRALSDFRHRENGVAAEDTAGIDRIPA</sequence>
<dbReference type="Gene3D" id="2.40.180.10">
    <property type="entry name" value="Catalase core domain"/>
    <property type="match status" value="1"/>
</dbReference>
<dbReference type="PANTHER" id="PTHR36195:SF4">
    <property type="entry name" value="DOMAIN PROTEIN, PUTATIVE (AFU_ORTHOLOGUE AFUA_5G01990)-RELATED"/>
    <property type="match status" value="1"/>
</dbReference>
<name>A0ABQ4QN81_9HYPH</name>
<keyword evidence="2" id="KW-1185">Reference proteome</keyword>
<dbReference type="EMBL" id="BPQG01000087">
    <property type="protein sequence ID" value="GJD46726.1"/>
    <property type="molecule type" value="Genomic_DNA"/>
</dbReference>
<organism evidence="1 2">
    <name type="scientific">Methylobacterium cerastii</name>
    <dbReference type="NCBI Taxonomy" id="932741"/>
    <lineage>
        <taxon>Bacteria</taxon>
        <taxon>Pseudomonadati</taxon>
        <taxon>Pseudomonadota</taxon>
        <taxon>Alphaproteobacteria</taxon>
        <taxon>Hyphomicrobiales</taxon>
        <taxon>Methylobacteriaceae</taxon>
        <taxon>Methylobacterium</taxon>
    </lineage>
</organism>
<dbReference type="Proteomes" id="UP001055117">
    <property type="component" value="Unassembled WGS sequence"/>
</dbReference>
<proteinExistence type="predicted"/>
<dbReference type="PANTHER" id="PTHR36195">
    <property type="entry name" value="DOMAIN PROTEIN, PUTATIVE (AFU_ORTHOLOGUE AFUA_5G01990)-RELATED-RELATED"/>
    <property type="match status" value="1"/>
</dbReference>
<dbReference type="SUPFAM" id="SSF56634">
    <property type="entry name" value="Heme-dependent catalase-like"/>
    <property type="match status" value="1"/>
</dbReference>
<reference evidence="1 2" key="1">
    <citation type="journal article" date="2021" name="Front. Microbiol.">
        <title>Comprehensive Comparative Genomics and Phenotyping of Methylobacterium Species.</title>
        <authorList>
            <person name="Alessa O."/>
            <person name="Ogura Y."/>
            <person name="Fujitani Y."/>
            <person name="Takami H."/>
            <person name="Hayashi T."/>
            <person name="Sahin N."/>
            <person name="Tani A."/>
        </authorList>
    </citation>
    <scope>NUCLEOTIDE SEQUENCE [LARGE SCALE GENOMIC DNA]</scope>
    <source>
        <strain evidence="1 2">DSM 23679</strain>
    </source>
</reference>
<protein>
    <recommendedName>
        <fullName evidence="3">Catalase</fullName>
    </recommendedName>
</protein>
<gene>
    <name evidence="1" type="ORF">AFCDBAGC_4610</name>
</gene>
<evidence type="ECO:0000313" key="2">
    <source>
        <dbReference type="Proteomes" id="UP001055117"/>
    </source>
</evidence>
<evidence type="ECO:0000313" key="1">
    <source>
        <dbReference type="EMBL" id="GJD46726.1"/>
    </source>
</evidence>
<dbReference type="InterPro" id="IPR020835">
    <property type="entry name" value="Catalase_sf"/>
</dbReference>
<accession>A0ABQ4QN81</accession>
<evidence type="ECO:0008006" key="3">
    <source>
        <dbReference type="Google" id="ProtNLM"/>
    </source>
</evidence>